<dbReference type="Proteomes" id="UP000828390">
    <property type="component" value="Unassembled WGS sequence"/>
</dbReference>
<sequence>MAGFGSLDVATIQRNVLSLAQSLSEDKDIKADIASLTKSVESRFKDFLFLMGKTCKDVAIQVELLIQMSSTQDVNVTKMVACVHSIKTDIEESLNDFKKIETKTVELLTKCRQRLQEKESNKQQSKRELERVEKQHKELEYQRQVTEREICELDKAAYELNNRADTLDREKNQSESRGFGGLFLAALGVVAAPFTLGLSLSVTLAGGIVAGVNFNNAAECRGAAERARYSADQKRDMSFRFSCNMRVLIVEIEGHNRTIQDLTRQIAILQTDEGVLQKLIAVTSKFTDVLNKIDIKITSIISNVFEAGLHSNTFTLEQIATAGTHNHDTQNNEKFKKLLVEWKTLQESSK</sequence>
<evidence type="ECO:0000313" key="2">
    <source>
        <dbReference type="EMBL" id="KAH3782452.1"/>
    </source>
</evidence>
<evidence type="ECO:0000256" key="1">
    <source>
        <dbReference type="SAM" id="Coils"/>
    </source>
</evidence>
<reference evidence="2" key="2">
    <citation type="submission" date="2020-11" db="EMBL/GenBank/DDBJ databases">
        <authorList>
            <person name="McCartney M.A."/>
            <person name="Auch B."/>
            <person name="Kono T."/>
            <person name="Mallez S."/>
            <person name="Becker A."/>
            <person name="Gohl D.M."/>
            <person name="Silverstein K.A.T."/>
            <person name="Koren S."/>
            <person name="Bechman K.B."/>
            <person name="Herman A."/>
            <person name="Abrahante J.E."/>
            <person name="Garbe J."/>
        </authorList>
    </citation>
    <scope>NUCLEOTIDE SEQUENCE</scope>
    <source>
        <strain evidence="2">Duluth1</strain>
        <tissue evidence="2">Whole animal</tissue>
    </source>
</reference>
<proteinExistence type="predicted"/>
<keyword evidence="3" id="KW-1185">Reference proteome</keyword>
<accession>A0A9D4IRM2</accession>
<name>A0A9D4IRM2_DREPO</name>
<evidence type="ECO:0000313" key="3">
    <source>
        <dbReference type="Proteomes" id="UP000828390"/>
    </source>
</evidence>
<gene>
    <name evidence="2" type="ORF">DPMN_160367</name>
</gene>
<feature type="coiled-coil region" evidence="1">
    <location>
        <begin position="245"/>
        <end position="272"/>
    </location>
</feature>
<protein>
    <submittedName>
        <fullName evidence="2">Uncharacterized protein</fullName>
    </submittedName>
</protein>
<keyword evidence="1" id="KW-0175">Coiled coil</keyword>
<dbReference type="AlphaFoldDB" id="A0A9D4IRM2"/>
<reference evidence="2" key="1">
    <citation type="journal article" date="2019" name="bioRxiv">
        <title>The Genome of the Zebra Mussel, Dreissena polymorpha: A Resource for Invasive Species Research.</title>
        <authorList>
            <person name="McCartney M.A."/>
            <person name="Auch B."/>
            <person name="Kono T."/>
            <person name="Mallez S."/>
            <person name="Zhang Y."/>
            <person name="Obille A."/>
            <person name="Becker A."/>
            <person name="Abrahante J.E."/>
            <person name="Garbe J."/>
            <person name="Badalamenti J.P."/>
            <person name="Herman A."/>
            <person name="Mangelson H."/>
            <person name="Liachko I."/>
            <person name="Sullivan S."/>
            <person name="Sone E.D."/>
            <person name="Koren S."/>
            <person name="Silverstein K.A.T."/>
            <person name="Beckman K.B."/>
            <person name="Gohl D.M."/>
        </authorList>
    </citation>
    <scope>NUCLEOTIDE SEQUENCE</scope>
    <source>
        <strain evidence="2">Duluth1</strain>
        <tissue evidence="2">Whole animal</tissue>
    </source>
</reference>
<dbReference type="EMBL" id="JAIWYP010000008">
    <property type="protein sequence ID" value="KAH3782452.1"/>
    <property type="molecule type" value="Genomic_DNA"/>
</dbReference>
<comment type="caution">
    <text evidence="2">The sequence shown here is derived from an EMBL/GenBank/DDBJ whole genome shotgun (WGS) entry which is preliminary data.</text>
</comment>
<feature type="coiled-coil region" evidence="1">
    <location>
        <begin position="108"/>
        <end position="177"/>
    </location>
</feature>
<organism evidence="2 3">
    <name type="scientific">Dreissena polymorpha</name>
    <name type="common">Zebra mussel</name>
    <name type="synonym">Mytilus polymorpha</name>
    <dbReference type="NCBI Taxonomy" id="45954"/>
    <lineage>
        <taxon>Eukaryota</taxon>
        <taxon>Metazoa</taxon>
        <taxon>Spiralia</taxon>
        <taxon>Lophotrochozoa</taxon>
        <taxon>Mollusca</taxon>
        <taxon>Bivalvia</taxon>
        <taxon>Autobranchia</taxon>
        <taxon>Heteroconchia</taxon>
        <taxon>Euheterodonta</taxon>
        <taxon>Imparidentia</taxon>
        <taxon>Neoheterodontei</taxon>
        <taxon>Myida</taxon>
        <taxon>Dreissenoidea</taxon>
        <taxon>Dreissenidae</taxon>
        <taxon>Dreissena</taxon>
    </lineage>
</organism>